<proteinExistence type="predicted"/>
<comment type="caution">
    <text evidence="1">The sequence shown here is derived from an EMBL/GenBank/DDBJ whole genome shotgun (WGS) entry which is preliminary data.</text>
</comment>
<evidence type="ECO:0000313" key="1">
    <source>
        <dbReference type="EMBL" id="GAA0544351.1"/>
    </source>
</evidence>
<keyword evidence="2" id="KW-1185">Reference proteome</keyword>
<organism evidence="1 2">
    <name type="scientific">Saccharopolyspora erythraea</name>
    <name type="common">Streptomyces erythraeus</name>
    <dbReference type="NCBI Taxonomy" id="1836"/>
    <lineage>
        <taxon>Bacteria</taxon>
        <taxon>Bacillati</taxon>
        <taxon>Actinomycetota</taxon>
        <taxon>Actinomycetes</taxon>
        <taxon>Pseudonocardiales</taxon>
        <taxon>Pseudonocardiaceae</taxon>
        <taxon>Saccharopolyspora</taxon>
    </lineage>
</organism>
<dbReference type="RefSeq" id="WP_009951405.1">
    <property type="nucleotide sequence ID" value="NZ_BAAAGS010000037.1"/>
</dbReference>
<reference evidence="1 2" key="1">
    <citation type="journal article" date="2019" name="Int. J. Syst. Evol. Microbiol.">
        <title>The Global Catalogue of Microorganisms (GCM) 10K type strain sequencing project: providing services to taxonomists for standard genome sequencing and annotation.</title>
        <authorList>
            <consortium name="The Broad Institute Genomics Platform"/>
            <consortium name="The Broad Institute Genome Sequencing Center for Infectious Disease"/>
            <person name="Wu L."/>
            <person name="Ma J."/>
        </authorList>
    </citation>
    <scope>NUCLEOTIDE SEQUENCE [LARGE SCALE GENOMIC DNA]</scope>
    <source>
        <strain evidence="1 2">JCM 10303</strain>
    </source>
</reference>
<dbReference type="Proteomes" id="UP001500729">
    <property type="component" value="Unassembled WGS sequence"/>
</dbReference>
<evidence type="ECO:0000313" key="2">
    <source>
        <dbReference type="Proteomes" id="UP001500729"/>
    </source>
</evidence>
<gene>
    <name evidence="1" type="ORF">GCM10009533_49170</name>
</gene>
<name>A0ABN1DIA5_SACER</name>
<dbReference type="EMBL" id="BAAAGS010000037">
    <property type="protein sequence ID" value="GAA0544351.1"/>
    <property type="molecule type" value="Genomic_DNA"/>
</dbReference>
<accession>A0ABN1DIA5</accession>
<protein>
    <submittedName>
        <fullName evidence="1">Uncharacterized protein</fullName>
    </submittedName>
</protein>
<sequence length="58" mass="6168">MQHIRHISATLSDDAWQITDARGQHTARVTGTQQDAVALAQHQLAAYGGGTVLVTPDS</sequence>